<dbReference type="PANTHER" id="PTHR43264">
    <property type="match status" value="1"/>
</dbReference>
<dbReference type="EMBL" id="VSSQ01087162">
    <property type="protein sequence ID" value="MPN34239.1"/>
    <property type="molecule type" value="Genomic_DNA"/>
</dbReference>
<accession>A0A645H815</accession>
<protein>
    <recommendedName>
        <fullName evidence="2">Inosine/uridine-preferring nucleoside hydrolase domain-containing protein</fullName>
    </recommendedName>
</protein>
<dbReference type="PANTHER" id="PTHR43264:SF1">
    <property type="entry name" value="INOSINE_URIDINE-PREFERRING NUCLEOSIDE HYDROLASE DOMAIN-CONTAINING PROTEIN"/>
    <property type="match status" value="1"/>
</dbReference>
<name>A0A645H815_9ZZZZ</name>
<proteinExistence type="predicted"/>
<dbReference type="GO" id="GO:0016799">
    <property type="term" value="F:hydrolase activity, hydrolyzing N-glycosyl compounds"/>
    <property type="evidence" value="ECO:0007669"/>
    <property type="project" value="InterPro"/>
</dbReference>
<organism evidence="1">
    <name type="scientific">bioreactor metagenome</name>
    <dbReference type="NCBI Taxonomy" id="1076179"/>
    <lineage>
        <taxon>unclassified sequences</taxon>
        <taxon>metagenomes</taxon>
        <taxon>ecological metagenomes</taxon>
    </lineage>
</organism>
<comment type="caution">
    <text evidence="1">The sequence shown here is derived from an EMBL/GenBank/DDBJ whole genome shotgun (WGS) entry which is preliminary data.</text>
</comment>
<dbReference type="AlphaFoldDB" id="A0A645H815"/>
<gene>
    <name evidence="1" type="ORF">SDC9_181732</name>
</gene>
<sequence>MKKSIFLILLLCCVVCHGENRPVNLIFDTDMAPDYDDVGALSMLHAMADLGEVNILATVSSNKCETAVPCILVEVRGAGNYFDTERGIMTVKDDA</sequence>
<dbReference type="Gene3D" id="3.90.245.10">
    <property type="entry name" value="Ribonucleoside hydrolase-like"/>
    <property type="match status" value="1"/>
</dbReference>
<reference evidence="1" key="1">
    <citation type="submission" date="2019-08" db="EMBL/GenBank/DDBJ databases">
        <authorList>
            <person name="Kucharzyk K."/>
            <person name="Murdoch R.W."/>
            <person name="Higgins S."/>
            <person name="Loffler F."/>
        </authorList>
    </citation>
    <scope>NUCLEOTIDE SEQUENCE</scope>
</reference>
<evidence type="ECO:0008006" key="2">
    <source>
        <dbReference type="Google" id="ProtNLM"/>
    </source>
</evidence>
<evidence type="ECO:0000313" key="1">
    <source>
        <dbReference type="EMBL" id="MPN34239.1"/>
    </source>
</evidence>
<dbReference type="InterPro" id="IPR036452">
    <property type="entry name" value="Ribo_hydro-like"/>
</dbReference>